<comment type="caution">
    <text evidence="2">The sequence shown here is derived from an EMBL/GenBank/DDBJ whole genome shotgun (WGS) entry which is preliminary data.</text>
</comment>
<dbReference type="Proteomes" id="UP001501563">
    <property type="component" value="Unassembled WGS sequence"/>
</dbReference>
<protein>
    <submittedName>
        <fullName evidence="2">Uncharacterized protein</fullName>
    </submittedName>
</protein>
<proteinExistence type="predicted"/>
<evidence type="ECO:0000256" key="1">
    <source>
        <dbReference type="SAM" id="MobiDB-lite"/>
    </source>
</evidence>
<sequence>MPPESRPLLYAVLQYVGKQTAFAGKTQTLGESPTARSEDGKMRVSDIGNPGKVVGLKHC</sequence>
<keyword evidence="3" id="KW-1185">Reference proteome</keyword>
<evidence type="ECO:0000313" key="2">
    <source>
        <dbReference type="EMBL" id="GAA3872389.1"/>
    </source>
</evidence>
<feature type="region of interest" description="Disordered" evidence="1">
    <location>
        <begin position="28"/>
        <end position="48"/>
    </location>
</feature>
<accession>A0ABP7KEH6</accession>
<name>A0ABP7KEH6_9ACTN</name>
<gene>
    <name evidence="2" type="ORF">GCM10022207_42300</name>
</gene>
<reference evidence="3" key="1">
    <citation type="journal article" date="2019" name="Int. J. Syst. Evol. Microbiol.">
        <title>The Global Catalogue of Microorganisms (GCM) 10K type strain sequencing project: providing services to taxonomists for standard genome sequencing and annotation.</title>
        <authorList>
            <consortium name="The Broad Institute Genomics Platform"/>
            <consortium name="The Broad Institute Genome Sequencing Center for Infectious Disease"/>
            <person name="Wu L."/>
            <person name="Ma J."/>
        </authorList>
    </citation>
    <scope>NUCLEOTIDE SEQUENCE [LARGE SCALE GENOMIC DNA]</scope>
    <source>
        <strain evidence="3">JCM 16578</strain>
    </source>
</reference>
<organism evidence="2 3">
    <name type="scientific">Streptomyces lannensis</name>
    <dbReference type="NCBI Taxonomy" id="766498"/>
    <lineage>
        <taxon>Bacteria</taxon>
        <taxon>Bacillati</taxon>
        <taxon>Actinomycetota</taxon>
        <taxon>Actinomycetes</taxon>
        <taxon>Kitasatosporales</taxon>
        <taxon>Streptomycetaceae</taxon>
        <taxon>Streptomyces</taxon>
    </lineage>
</organism>
<dbReference type="EMBL" id="BAAAZA010000011">
    <property type="protein sequence ID" value="GAA3872389.1"/>
    <property type="molecule type" value="Genomic_DNA"/>
</dbReference>
<evidence type="ECO:0000313" key="3">
    <source>
        <dbReference type="Proteomes" id="UP001501563"/>
    </source>
</evidence>